<feature type="region of interest" description="Disordered" evidence="6">
    <location>
        <begin position="1"/>
        <end position="21"/>
    </location>
</feature>
<evidence type="ECO:0000256" key="5">
    <source>
        <dbReference type="PROSITE-ProRule" id="PRU00169"/>
    </source>
</evidence>
<dbReference type="InterPro" id="IPR007050">
    <property type="entry name" value="HTH_bacterioopsin"/>
</dbReference>
<dbReference type="RefSeq" id="WP_090309708.1">
    <property type="nucleotide sequence ID" value="NZ_FNFE01000005.1"/>
</dbReference>
<name>A0A1G9D3V9_9EURY</name>
<organism evidence="8 9">
    <name type="scientific">Natronorubrum texcoconense</name>
    <dbReference type="NCBI Taxonomy" id="1095776"/>
    <lineage>
        <taxon>Archaea</taxon>
        <taxon>Methanobacteriati</taxon>
        <taxon>Methanobacteriota</taxon>
        <taxon>Stenosarchaea group</taxon>
        <taxon>Halobacteria</taxon>
        <taxon>Halobacteriales</taxon>
        <taxon>Natrialbaceae</taxon>
        <taxon>Natronorubrum</taxon>
    </lineage>
</organism>
<dbReference type="InterPro" id="IPR029016">
    <property type="entry name" value="GAF-like_dom_sf"/>
</dbReference>
<accession>A0A1G9D3V9</accession>
<dbReference type="InterPro" id="IPR003018">
    <property type="entry name" value="GAF"/>
</dbReference>
<sequence>MTALNTDAGLDDQHAPPPTVDALLVDDDETWARTQRRVLERHYDAISVSTAHTLQDALYALETGSPDCLICDYQLGDGTGLEFLEAVRRDHPKLPFVLVTGQGDESVASEAIRERVTDYVRKDDLAGQPDLLATRVASVVEAYRTERALERERRSKEALRRLVTASTTRQDLGRGVCQHFVDEHRYAFAWIGVLDRNGAVVPFATAGDDSYLEAVLEPGTKPGDGTEPAVTALARGDTVAVSPIDSVGEPPESVNAESRAENAECGPDSGEGIDGARSVAEWRQAALEHGIGSAMAVPIEHDDVQFGVLAVYNDGVSSDRQARELLSEYAETVGYAFQATEWRRALFSSTATSLEITVADEFSPLVALSRELARTATIEVGTVIPRNDDEVLYLASISDTSATSLEDAVEAVASVRSVEVYGTDDPVRCGLVVETPVPETVLVEVGGRFRRTVVADGQMRISASVRATEAVRPVIDHLEDAFADASVTTVWSDHPQPEDAGWGGLERLTDRQRQVLELALDAGYFERPRRHNTGELAAMLDISRATFTQHLRAAQSKVFEELVSE</sequence>
<dbReference type="SUPFAM" id="SSF55781">
    <property type="entry name" value="GAF domain-like"/>
    <property type="match status" value="1"/>
</dbReference>
<evidence type="ECO:0000256" key="3">
    <source>
        <dbReference type="ARBA" id="ARBA00023015"/>
    </source>
</evidence>
<protein>
    <submittedName>
        <fullName evidence="8">Predicted DNA binding protein, contains HTH domain</fullName>
    </submittedName>
</protein>
<dbReference type="AlphaFoldDB" id="A0A1G9D3V9"/>
<keyword evidence="1" id="KW-0808">Transferase</keyword>
<feature type="domain" description="Response regulatory" evidence="7">
    <location>
        <begin position="21"/>
        <end position="137"/>
    </location>
</feature>
<dbReference type="InterPro" id="IPR001789">
    <property type="entry name" value="Sig_transdc_resp-reg_receiver"/>
</dbReference>
<gene>
    <name evidence="8" type="ORF">SAMN04515672_3411</name>
</gene>
<dbReference type="Pfam" id="PF15915">
    <property type="entry name" value="BAT"/>
    <property type="match status" value="1"/>
</dbReference>
<dbReference type="STRING" id="1095776.SAMN04515672_3411"/>
<dbReference type="SMART" id="SM00448">
    <property type="entry name" value="REC"/>
    <property type="match status" value="1"/>
</dbReference>
<dbReference type="GO" id="GO:0000160">
    <property type="term" value="P:phosphorelay signal transduction system"/>
    <property type="evidence" value="ECO:0007669"/>
    <property type="project" value="InterPro"/>
</dbReference>
<keyword evidence="4" id="KW-0804">Transcription</keyword>
<dbReference type="CDD" id="cd00156">
    <property type="entry name" value="REC"/>
    <property type="match status" value="1"/>
</dbReference>
<dbReference type="InterPro" id="IPR036388">
    <property type="entry name" value="WH-like_DNA-bd_sf"/>
</dbReference>
<dbReference type="GO" id="GO:0016301">
    <property type="term" value="F:kinase activity"/>
    <property type="evidence" value="ECO:0007669"/>
    <property type="project" value="UniProtKB-KW"/>
</dbReference>
<reference evidence="9" key="1">
    <citation type="submission" date="2016-10" db="EMBL/GenBank/DDBJ databases">
        <authorList>
            <person name="Varghese N."/>
            <person name="Submissions S."/>
        </authorList>
    </citation>
    <scope>NUCLEOTIDE SEQUENCE [LARGE SCALE GENOMIC DNA]</scope>
    <source>
        <strain evidence="9">B4,CECT 8067,JCM 17497</strain>
    </source>
</reference>
<proteinExistence type="predicted"/>
<dbReference type="Pfam" id="PF04967">
    <property type="entry name" value="HTH_10"/>
    <property type="match status" value="1"/>
</dbReference>
<evidence type="ECO:0000256" key="2">
    <source>
        <dbReference type="ARBA" id="ARBA00022777"/>
    </source>
</evidence>
<keyword evidence="9" id="KW-1185">Reference proteome</keyword>
<keyword evidence="5" id="KW-0597">Phosphoprotein</keyword>
<dbReference type="Gene3D" id="3.40.50.2300">
    <property type="match status" value="1"/>
</dbReference>
<evidence type="ECO:0000313" key="8">
    <source>
        <dbReference type="EMBL" id="SDK58345.1"/>
    </source>
</evidence>
<dbReference type="Pfam" id="PF00072">
    <property type="entry name" value="Response_reg"/>
    <property type="match status" value="1"/>
</dbReference>
<keyword evidence="3" id="KW-0805">Transcription regulation</keyword>
<dbReference type="PANTHER" id="PTHR34236">
    <property type="entry name" value="DIMETHYL SULFOXIDE REDUCTASE TRANSCRIPTIONAL ACTIVATOR"/>
    <property type="match status" value="1"/>
</dbReference>
<dbReference type="Pfam" id="PF01590">
    <property type="entry name" value="GAF"/>
    <property type="match status" value="1"/>
</dbReference>
<dbReference type="OrthoDB" id="168808at2157"/>
<evidence type="ECO:0000256" key="6">
    <source>
        <dbReference type="SAM" id="MobiDB-lite"/>
    </source>
</evidence>
<feature type="modified residue" description="4-aspartylphosphate" evidence="5">
    <location>
        <position position="72"/>
    </location>
</feature>
<dbReference type="PROSITE" id="PS50110">
    <property type="entry name" value="RESPONSE_REGULATORY"/>
    <property type="match status" value="1"/>
</dbReference>
<feature type="region of interest" description="Disordered" evidence="6">
    <location>
        <begin position="242"/>
        <end position="274"/>
    </location>
</feature>
<evidence type="ECO:0000313" key="9">
    <source>
        <dbReference type="Proteomes" id="UP000198882"/>
    </source>
</evidence>
<dbReference type="PANTHER" id="PTHR34236:SF1">
    <property type="entry name" value="DIMETHYL SULFOXIDE REDUCTASE TRANSCRIPTIONAL ACTIVATOR"/>
    <property type="match status" value="1"/>
</dbReference>
<dbReference type="Gene3D" id="3.30.450.40">
    <property type="match status" value="1"/>
</dbReference>
<dbReference type="EMBL" id="FNFE01000005">
    <property type="protein sequence ID" value="SDK58345.1"/>
    <property type="molecule type" value="Genomic_DNA"/>
</dbReference>
<evidence type="ECO:0000259" key="7">
    <source>
        <dbReference type="PROSITE" id="PS50110"/>
    </source>
</evidence>
<dbReference type="InterPro" id="IPR011006">
    <property type="entry name" value="CheY-like_superfamily"/>
</dbReference>
<dbReference type="SUPFAM" id="SSF52172">
    <property type="entry name" value="CheY-like"/>
    <property type="match status" value="1"/>
</dbReference>
<evidence type="ECO:0000256" key="4">
    <source>
        <dbReference type="ARBA" id="ARBA00023163"/>
    </source>
</evidence>
<keyword evidence="2" id="KW-0418">Kinase</keyword>
<dbReference type="Proteomes" id="UP000198882">
    <property type="component" value="Unassembled WGS sequence"/>
</dbReference>
<evidence type="ECO:0000256" key="1">
    <source>
        <dbReference type="ARBA" id="ARBA00022679"/>
    </source>
</evidence>
<dbReference type="Gene3D" id="1.10.10.10">
    <property type="entry name" value="Winged helix-like DNA-binding domain superfamily/Winged helix DNA-binding domain"/>
    <property type="match status" value="1"/>
</dbReference>
<dbReference type="InterPro" id="IPR031803">
    <property type="entry name" value="BAT_GAF/HTH-assoc"/>
</dbReference>